<proteinExistence type="predicted"/>
<feature type="region of interest" description="Disordered" evidence="1">
    <location>
        <begin position="277"/>
        <end position="405"/>
    </location>
</feature>
<feature type="region of interest" description="Disordered" evidence="1">
    <location>
        <begin position="251"/>
        <end position="270"/>
    </location>
</feature>
<name>A0A4P7NEG4_PYROR</name>
<dbReference type="InterPro" id="IPR029476">
    <property type="entry name" value="DNase_NucA_NucB"/>
</dbReference>
<reference evidence="4 5" key="1">
    <citation type="journal article" date="2019" name="Mol. Biol. Evol.">
        <title>Blast fungal genomes show frequent chromosomal changes, gene gains and losses, and effector gene turnover.</title>
        <authorList>
            <person name="Gomez Luciano L.B."/>
            <person name="Jason Tsai I."/>
            <person name="Chuma I."/>
            <person name="Tosa Y."/>
            <person name="Chen Y.H."/>
            <person name="Li J.Y."/>
            <person name="Li M.Y."/>
            <person name="Jade Lu M.Y."/>
            <person name="Nakayashiki H."/>
            <person name="Li W.H."/>
        </authorList>
    </citation>
    <scope>NUCLEOTIDE SEQUENCE [LARGE SCALE GENOMIC DNA]</scope>
    <source>
        <strain evidence="4">MZ5-1-6</strain>
    </source>
</reference>
<dbReference type="Proteomes" id="UP000294847">
    <property type="component" value="Chromosome 4"/>
</dbReference>
<organism evidence="4 5">
    <name type="scientific">Pyricularia oryzae</name>
    <name type="common">Rice blast fungus</name>
    <name type="synonym">Magnaporthe oryzae</name>
    <dbReference type="NCBI Taxonomy" id="318829"/>
    <lineage>
        <taxon>Eukaryota</taxon>
        <taxon>Fungi</taxon>
        <taxon>Dikarya</taxon>
        <taxon>Ascomycota</taxon>
        <taxon>Pezizomycotina</taxon>
        <taxon>Sordariomycetes</taxon>
        <taxon>Sordariomycetidae</taxon>
        <taxon>Magnaporthales</taxon>
        <taxon>Pyriculariaceae</taxon>
        <taxon>Pyricularia</taxon>
    </lineage>
</organism>
<keyword evidence="2" id="KW-0732">Signal</keyword>
<feature type="signal peptide" evidence="2">
    <location>
        <begin position="1"/>
        <end position="19"/>
    </location>
</feature>
<evidence type="ECO:0000256" key="2">
    <source>
        <dbReference type="SAM" id="SignalP"/>
    </source>
</evidence>
<accession>A0A4P7NEG4</accession>
<dbReference type="Pfam" id="PF14040">
    <property type="entry name" value="DNase_NucA_NucB"/>
    <property type="match status" value="1"/>
</dbReference>
<evidence type="ECO:0000313" key="5">
    <source>
        <dbReference type="Proteomes" id="UP000294847"/>
    </source>
</evidence>
<dbReference type="EMBL" id="CP034207">
    <property type="protein sequence ID" value="QBZ60236.1"/>
    <property type="molecule type" value="Genomic_DNA"/>
</dbReference>
<gene>
    <name evidence="4" type="ORF">PoMZ_07174</name>
</gene>
<protein>
    <recommendedName>
        <fullName evidence="3">Deoxyribonuclease NucA/NucB domain-containing protein</fullName>
    </recommendedName>
</protein>
<evidence type="ECO:0000259" key="3">
    <source>
        <dbReference type="Pfam" id="PF14040"/>
    </source>
</evidence>
<feature type="domain" description="Deoxyribonuclease NucA/NucB" evidence="3">
    <location>
        <begin position="39"/>
        <end position="129"/>
    </location>
</feature>
<evidence type="ECO:0000256" key="1">
    <source>
        <dbReference type="SAM" id="MobiDB-lite"/>
    </source>
</evidence>
<sequence>MRTTTLVSLFFFGVLQVQGRKHHVVYDCTQTPGICKNFCFAVNCLGHPETLNGGGNGPANRQAWGDGTVGAAQLRKAPPVADDTIEEYPYASSLQGGISFNNIPVCLRTVPKREQSKQGRLLQGIGQSPKADTWTTELTNVAAANLGVDWCYRTTQCTPDAEQFVPSAKGAFTANPQATTAQNMRRDLAGDGSGDGGKISKAFAEYLENNQEMAPDGKTARATDAHGNCYTRPLDLSANWAATPSKRRRGLDSFLQRRNQRQAPVRSASRWSLANTCWLPTSKPNPVAAKPNTLSKTNPPAGIEAPPKKNDLSRTNSLPVGNVQAKPNGLSRTNSLPVGNVQAKPNGLSGTNSLPVGNAQAKPNGLGGTNSLPVGNAQAKPNGLSRTNSLPVGNAQAKANSLGKP</sequence>
<dbReference type="AlphaFoldDB" id="A0A4P7NEG4"/>
<evidence type="ECO:0000313" key="4">
    <source>
        <dbReference type="EMBL" id="QBZ60236.1"/>
    </source>
</evidence>
<feature type="chain" id="PRO_5020218275" description="Deoxyribonuclease NucA/NucB domain-containing protein" evidence="2">
    <location>
        <begin position="20"/>
        <end position="405"/>
    </location>
</feature>